<sequence>MTGRFKPRLAPRPLDSVLRRLRSLSGLSEAEQDLVRNLSERRERHAAGDELIAEGQTGRRARFVVSGWACNQRVLPDGRRQIFSFLVPGDVFGLCERPAPPALSSVVALTALETVEAEPVVEAAQSGEAPGLARALAVARLLDQGLLFDHMVRLGRQTAYERVAHFLLELQRRLEQAGLGDSQRFPLPLTQEILADALGLSIVHVNRTLQQLRRERLIELRSGVAILLQPELLAGIADYRPTSLGRVPPAARTDRRPA</sequence>
<organism evidence="6 7">
    <name type="scientific">Phenylobacterium hankyongense</name>
    <dbReference type="NCBI Taxonomy" id="1813876"/>
    <lineage>
        <taxon>Bacteria</taxon>
        <taxon>Pseudomonadati</taxon>
        <taxon>Pseudomonadota</taxon>
        <taxon>Alphaproteobacteria</taxon>
        <taxon>Caulobacterales</taxon>
        <taxon>Caulobacteraceae</taxon>
        <taxon>Phenylobacterium</taxon>
    </lineage>
</organism>
<reference evidence="7" key="1">
    <citation type="submission" date="2018-05" db="EMBL/GenBank/DDBJ databases">
        <authorList>
            <person name="Li X."/>
        </authorList>
    </citation>
    <scope>NUCLEOTIDE SEQUENCE [LARGE SCALE GENOMIC DNA]</scope>
    <source>
        <strain evidence="7">HKS-05</strain>
    </source>
</reference>
<keyword evidence="3" id="KW-0804">Transcription</keyword>
<dbReference type="EMBL" id="QFYP01000001">
    <property type="protein sequence ID" value="RAK58363.1"/>
    <property type="molecule type" value="Genomic_DNA"/>
</dbReference>
<dbReference type="SMART" id="SM00419">
    <property type="entry name" value="HTH_CRP"/>
    <property type="match status" value="1"/>
</dbReference>
<evidence type="ECO:0000313" key="6">
    <source>
        <dbReference type="EMBL" id="RAK58363.1"/>
    </source>
</evidence>
<dbReference type="CDD" id="cd00038">
    <property type="entry name" value="CAP_ED"/>
    <property type="match status" value="1"/>
</dbReference>
<dbReference type="SMART" id="SM00100">
    <property type="entry name" value="cNMP"/>
    <property type="match status" value="1"/>
</dbReference>
<evidence type="ECO:0000256" key="1">
    <source>
        <dbReference type="ARBA" id="ARBA00023015"/>
    </source>
</evidence>
<gene>
    <name evidence="6" type="ORF">DJ021_00330</name>
</gene>
<keyword evidence="2" id="KW-0238">DNA-binding</keyword>
<dbReference type="InterPro" id="IPR014710">
    <property type="entry name" value="RmlC-like_jellyroll"/>
</dbReference>
<dbReference type="GO" id="GO:0006355">
    <property type="term" value="P:regulation of DNA-templated transcription"/>
    <property type="evidence" value="ECO:0007669"/>
    <property type="project" value="InterPro"/>
</dbReference>
<dbReference type="AlphaFoldDB" id="A0A328ATD7"/>
<dbReference type="Pfam" id="PF00027">
    <property type="entry name" value="cNMP_binding"/>
    <property type="match status" value="1"/>
</dbReference>
<dbReference type="InterPro" id="IPR036390">
    <property type="entry name" value="WH_DNA-bd_sf"/>
</dbReference>
<dbReference type="GO" id="GO:0003677">
    <property type="term" value="F:DNA binding"/>
    <property type="evidence" value="ECO:0007669"/>
    <property type="project" value="UniProtKB-KW"/>
</dbReference>
<dbReference type="Gene3D" id="1.10.10.10">
    <property type="entry name" value="Winged helix-like DNA-binding domain superfamily/Winged helix DNA-binding domain"/>
    <property type="match status" value="1"/>
</dbReference>
<dbReference type="SUPFAM" id="SSF46785">
    <property type="entry name" value="Winged helix' DNA-binding domain"/>
    <property type="match status" value="1"/>
</dbReference>
<evidence type="ECO:0000259" key="5">
    <source>
        <dbReference type="PROSITE" id="PS51063"/>
    </source>
</evidence>
<feature type="domain" description="HTH crp-type" evidence="5">
    <location>
        <begin position="157"/>
        <end position="231"/>
    </location>
</feature>
<dbReference type="InterPro" id="IPR018490">
    <property type="entry name" value="cNMP-bd_dom_sf"/>
</dbReference>
<accession>A0A328ATD7</accession>
<dbReference type="RefSeq" id="WP_111455635.1">
    <property type="nucleotide sequence ID" value="NZ_QFYP01000001.1"/>
</dbReference>
<comment type="caution">
    <text evidence="6">The sequence shown here is derived from an EMBL/GenBank/DDBJ whole genome shotgun (WGS) entry which is preliminary data.</text>
</comment>
<keyword evidence="1" id="KW-0805">Transcription regulation</keyword>
<evidence type="ECO:0000313" key="7">
    <source>
        <dbReference type="Proteomes" id="UP000249842"/>
    </source>
</evidence>
<feature type="domain" description="Cyclic nucleotide-binding" evidence="4">
    <location>
        <begin position="23"/>
        <end position="93"/>
    </location>
</feature>
<evidence type="ECO:0000256" key="3">
    <source>
        <dbReference type="ARBA" id="ARBA00023163"/>
    </source>
</evidence>
<dbReference type="InterPro" id="IPR012318">
    <property type="entry name" value="HTH_CRP"/>
</dbReference>
<evidence type="ECO:0000259" key="4">
    <source>
        <dbReference type="PROSITE" id="PS50042"/>
    </source>
</evidence>
<dbReference type="InterPro" id="IPR036388">
    <property type="entry name" value="WH-like_DNA-bd_sf"/>
</dbReference>
<dbReference type="InterPro" id="IPR000595">
    <property type="entry name" value="cNMP-bd_dom"/>
</dbReference>
<evidence type="ECO:0000256" key="2">
    <source>
        <dbReference type="ARBA" id="ARBA00023125"/>
    </source>
</evidence>
<dbReference type="SUPFAM" id="SSF51206">
    <property type="entry name" value="cAMP-binding domain-like"/>
    <property type="match status" value="1"/>
</dbReference>
<dbReference type="Pfam" id="PF13545">
    <property type="entry name" value="HTH_Crp_2"/>
    <property type="match status" value="1"/>
</dbReference>
<dbReference type="Gene3D" id="2.60.120.10">
    <property type="entry name" value="Jelly Rolls"/>
    <property type="match status" value="1"/>
</dbReference>
<keyword evidence="7" id="KW-1185">Reference proteome</keyword>
<dbReference type="OrthoDB" id="7584044at2"/>
<dbReference type="Proteomes" id="UP000249842">
    <property type="component" value="Unassembled WGS sequence"/>
</dbReference>
<protein>
    <submittedName>
        <fullName evidence="6">Crp/Fnr family transcriptional regulator</fullName>
    </submittedName>
</protein>
<proteinExistence type="predicted"/>
<name>A0A328ATD7_9CAUL</name>
<dbReference type="PROSITE" id="PS50042">
    <property type="entry name" value="CNMP_BINDING_3"/>
    <property type="match status" value="1"/>
</dbReference>
<dbReference type="PROSITE" id="PS51063">
    <property type="entry name" value="HTH_CRP_2"/>
    <property type="match status" value="1"/>
</dbReference>